<keyword evidence="1 6" id="KW-0808">Transferase</keyword>
<dbReference type="GO" id="GO:0046872">
    <property type="term" value="F:metal ion binding"/>
    <property type="evidence" value="ECO:0007669"/>
    <property type="project" value="UniProtKB-UniRule"/>
</dbReference>
<reference evidence="7 8" key="1">
    <citation type="submission" date="2016-12" db="EMBL/GenBank/DDBJ databases">
        <authorList>
            <person name="Song W.-J."/>
            <person name="Kurnit D.M."/>
        </authorList>
    </citation>
    <scope>NUCLEOTIDE SEQUENCE [LARGE SCALE GENOMIC DNA]</scope>
    <source>
        <strain evidence="7 8">DSM 18488</strain>
    </source>
</reference>
<organism evidence="7 8">
    <name type="scientific">Desulfopila aestuarii DSM 18488</name>
    <dbReference type="NCBI Taxonomy" id="1121416"/>
    <lineage>
        <taxon>Bacteria</taxon>
        <taxon>Pseudomonadati</taxon>
        <taxon>Thermodesulfobacteriota</taxon>
        <taxon>Desulfobulbia</taxon>
        <taxon>Desulfobulbales</taxon>
        <taxon>Desulfocapsaceae</taxon>
        <taxon>Desulfopila</taxon>
    </lineage>
</organism>
<dbReference type="InterPro" id="IPR002504">
    <property type="entry name" value="NADK"/>
</dbReference>
<evidence type="ECO:0000256" key="4">
    <source>
        <dbReference type="ARBA" id="ARBA00023027"/>
    </source>
</evidence>
<dbReference type="RefSeq" id="WP_073612616.1">
    <property type="nucleotide sequence ID" value="NZ_FRFE01000004.1"/>
</dbReference>
<keyword evidence="4 6" id="KW-0520">NAD</keyword>
<evidence type="ECO:0000256" key="1">
    <source>
        <dbReference type="ARBA" id="ARBA00022679"/>
    </source>
</evidence>
<dbReference type="SUPFAM" id="SSF111331">
    <property type="entry name" value="NAD kinase/diacylglycerol kinase-like"/>
    <property type="match status" value="1"/>
</dbReference>
<dbReference type="InterPro" id="IPR017438">
    <property type="entry name" value="ATP-NAD_kinase_N"/>
</dbReference>
<evidence type="ECO:0000256" key="3">
    <source>
        <dbReference type="ARBA" id="ARBA00022857"/>
    </source>
</evidence>
<keyword evidence="6" id="KW-0963">Cytoplasm</keyword>
<dbReference type="Gene3D" id="3.40.50.10330">
    <property type="entry name" value="Probable inorganic polyphosphate/atp-NAD kinase, domain 1"/>
    <property type="match status" value="1"/>
</dbReference>
<dbReference type="InterPro" id="IPR016064">
    <property type="entry name" value="NAD/diacylglycerol_kinase_sf"/>
</dbReference>
<feature type="active site" description="Proton acceptor" evidence="6">
    <location>
        <position position="66"/>
    </location>
</feature>
<dbReference type="Pfam" id="PF01513">
    <property type="entry name" value="NAD_kinase"/>
    <property type="match status" value="1"/>
</dbReference>
<dbReference type="EC" id="2.7.1.23" evidence="6"/>
<comment type="cofactor">
    <cofactor evidence="6">
        <name>a divalent metal cation</name>
        <dbReference type="ChEBI" id="CHEBI:60240"/>
    </cofactor>
</comment>
<dbReference type="OrthoDB" id="9774737at2"/>
<comment type="function">
    <text evidence="6">Involved in the regulation of the intracellular balance of NAD and NADP, and is a key enzyme in the biosynthesis of NADP. Catalyzes specifically the phosphorylation on 2'-hydroxyl of the adenosine moiety of NAD to yield NADP.</text>
</comment>
<keyword evidence="3 6" id="KW-0521">NADP</keyword>
<evidence type="ECO:0000256" key="6">
    <source>
        <dbReference type="HAMAP-Rule" id="MF_00361"/>
    </source>
</evidence>
<feature type="binding site" evidence="6">
    <location>
        <begin position="66"/>
        <end position="67"/>
    </location>
    <ligand>
        <name>NAD(+)</name>
        <dbReference type="ChEBI" id="CHEBI:57540"/>
    </ligand>
</feature>
<dbReference type="Gene3D" id="2.60.200.30">
    <property type="entry name" value="Probable inorganic polyphosphate/atp-NAD kinase, domain 2"/>
    <property type="match status" value="1"/>
</dbReference>
<sequence>MDSLKTPFKTECDLSVTRVGLITKKDDSLAMQHAEKVAKWLQSLGIEVQLNTIPPELDLLVALGGDGTLLHIAEQAAKHSIPVTGINLGNLGFLTEYAKDETESALKSILQGKVVIENRLMLKTRVVTNGEPELYRYALNDIVINKYTLDRLLHLATRAGGDYITTYKADGLIFSTPTGSTAYNLSAGGPLVHPGLATILVTPICPFMLSSRPIILPATTPITTEFESNGNAECAQVIVDGQPCWEMHDGDRLEVEPAEHPLRLIASSTRDYFTILRNKLHWGNPASDRK</sequence>
<dbReference type="GO" id="GO:0003951">
    <property type="term" value="F:NAD+ kinase activity"/>
    <property type="evidence" value="ECO:0007669"/>
    <property type="project" value="UniProtKB-UniRule"/>
</dbReference>
<name>A0A1M7Y2N9_9BACT</name>
<dbReference type="GO" id="GO:0051287">
    <property type="term" value="F:NAD binding"/>
    <property type="evidence" value="ECO:0007669"/>
    <property type="project" value="UniProtKB-ARBA"/>
</dbReference>
<evidence type="ECO:0000313" key="8">
    <source>
        <dbReference type="Proteomes" id="UP000184603"/>
    </source>
</evidence>
<feature type="binding site" evidence="6">
    <location>
        <position position="242"/>
    </location>
    <ligand>
        <name>NAD(+)</name>
        <dbReference type="ChEBI" id="CHEBI:57540"/>
    </ligand>
</feature>
<dbReference type="Pfam" id="PF20143">
    <property type="entry name" value="NAD_kinase_C"/>
    <property type="match status" value="1"/>
</dbReference>
<keyword evidence="8" id="KW-1185">Reference proteome</keyword>
<feature type="binding site" evidence="6">
    <location>
        <position position="71"/>
    </location>
    <ligand>
        <name>NAD(+)</name>
        <dbReference type="ChEBI" id="CHEBI:57540"/>
    </ligand>
</feature>
<feature type="binding site" evidence="6">
    <location>
        <begin position="181"/>
        <end position="186"/>
    </location>
    <ligand>
        <name>NAD(+)</name>
        <dbReference type="ChEBI" id="CHEBI:57540"/>
    </ligand>
</feature>
<evidence type="ECO:0000256" key="2">
    <source>
        <dbReference type="ARBA" id="ARBA00022777"/>
    </source>
</evidence>
<dbReference type="GO" id="GO:0005524">
    <property type="term" value="F:ATP binding"/>
    <property type="evidence" value="ECO:0007669"/>
    <property type="project" value="UniProtKB-KW"/>
</dbReference>
<feature type="binding site" evidence="6">
    <location>
        <position position="168"/>
    </location>
    <ligand>
        <name>NAD(+)</name>
        <dbReference type="ChEBI" id="CHEBI:57540"/>
    </ligand>
</feature>
<dbReference type="PANTHER" id="PTHR20275:SF0">
    <property type="entry name" value="NAD KINASE"/>
    <property type="match status" value="1"/>
</dbReference>
<dbReference type="GO" id="GO:0019674">
    <property type="term" value="P:NAD+ metabolic process"/>
    <property type="evidence" value="ECO:0007669"/>
    <property type="project" value="InterPro"/>
</dbReference>
<feature type="binding site" evidence="6">
    <location>
        <position position="170"/>
    </location>
    <ligand>
        <name>NAD(+)</name>
        <dbReference type="ChEBI" id="CHEBI:57540"/>
    </ligand>
</feature>
<dbReference type="InterPro" id="IPR017437">
    <property type="entry name" value="ATP-NAD_kinase_PpnK-typ_C"/>
</dbReference>
<evidence type="ECO:0000313" key="7">
    <source>
        <dbReference type="EMBL" id="SHO45990.1"/>
    </source>
</evidence>
<proteinExistence type="inferred from homology"/>
<gene>
    <name evidence="6" type="primary">nadK</name>
    <name evidence="7" type="ORF">SAMN02745220_01285</name>
</gene>
<feature type="binding site" evidence="6">
    <location>
        <begin position="140"/>
        <end position="141"/>
    </location>
    <ligand>
        <name>NAD(+)</name>
        <dbReference type="ChEBI" id="CHEBI:57540"/>
    </ligand>
</feature>
<dbReference type="EMBL" id="FRFE01000004">
    <property type="protein sequence ID" value="SHO45990.1"/>
    <property type="molecule type" value="Genomic_DNA"/>
</dbReference>
<comment type="similarity">
    <text evidence="6">Belongs to the NAD kinase family.</text>
</comment>
<comment type="catalytic activity">
    <reaction evidence="5 6">
        <text>NAD(+) + ATP = ADP + NADP(+) + H(+)</text>
        <dbReference type="Rhea" id="RHEA:18629"/>
        <dbReference type="ChEBI" id="CHEBI:15378"/>
        <dbReference type="ChEBI" id="CHEBI:30616"/>
        <dbReference type="ChEBI" id="CHEBI:57540"/>
        <dbReference type="ChEBI" id="CHEBI:58349"/>
        <dbReference type="ChEBI" id="CHEBI:456216"/>
        <dbReference type="EC" id="2.7.1.23"/>
    </reaction>
</comment>
<comment type="caution">
    <text evidence="6">Lacks conserved residue(s) required for the propagation of feature annotation.</text>
</comment>
<comment type="subcellular location">
    <subcellularLocation>
        <location evidence="6">Cytoplasm</location>
    </subcellularLocation>
</comment>
<dbReference type="HAMAP" id="MF_00361">
    <property type="entry name" value="NAD_kinase"/>
    <property type="match status" value="1"/>
</dbReference>
<evidence type="ECO:0000256" key="5">
    <source>
        <dbReference type="ARBA" id="ARBA00047925"/>
    </source>
</evidence>
<dbReference type="GO" id="GO:0006741">
    <property type="term" value="P:NADP+ biosynthetic process"/>
    <property type="evidence" value="ECO:0007669"/>
    <property type="project" value="UniProtKB-UniRule"/>
</dbReference>
<keyword evidence="6" id="KW-0547">Nucleotide-binding</keyword>
<dbReference type="STRING" id="1121416.SAMN02745220_01285"/>
<feature type="binding site" evidence="6">
    <location>
        <position position="151"/>
    </location>
    <ligand>
        <name>NAD(+)</name>
        <dbReference type="ChEBI" id="CHEBI:57540"/>
    </ligand>
</feature>
<accession>A0A1M7Y2N9</accession>
<dbReference type="Proteomes" id="UP000184603">
    <property type="component" value="Unassembled WGS sequence"/>
</dbReference>
<keyword evidence="2 6" id="KW-0418">Kinase</keyword>
<dbReference type="AlphaFoldDB" id="A0A1M7Y2N9"/>
<protein>
    <recommendedName>
        <fullName evidence="6">NAD kinase</fullName>
        <ecNumber evidence="6">2.7.1.23</ecNumber>
    </recommendedName>
    <alternativeName>
        <fullName evidence="6">ATP-dependent NAD kinase</fullName>
    </alternativeName>
</protein>
<dbReference type="GO" id="GO:0005737">
    <property type="term" value="C:cytoplasm"/>
    <property type="evidence" value="ECO:0007669"/>
    <property type="project" value="UniProtKB-SubCell"/>
</dbReference>
<keyword evidence="6" id="KW-0067">ATP-binding</keyword>
<dbReference type="PANTHER" id="PTHR20275">
    <property type="entry name" value="NAD KINASE"/>
    <property type="match status" value="1"/>
</dbReference>